<proteinExistence type="predicted"/>
<evidence type="ECO:0000313" key="1">
    <source>
        <dbReference type="EMBL" id="MCI32088.1"/>
    </source>
</evidence>
<comment type="caution">
    <text evidence="1">The sequence shown here is derived from an EMBL/GenBank/DDBJ whole genome shotgun (WGS) entry which is preliminary data.</text>
</comment>
<organism evidence="1 2">
    <name type="scientific">Trifolium medium</name>
    <dbReference type="NCBI Taxonomy" id="97028"/>
    <lineage>
        <taxon>Eukaryota</taxon>
        <taxon>Viridiplantae</taxon>
        <taxon>Streptophyta</taxon>
        <taxon>Embryophyta</taxon>
        <taxon>Tracheophyta</taxon>
        <taxon>Spermatophyta</taxon>
        <taxon>Magnoliopsida</taxon>
        <taxon>eudicotyledons</taxon>
        <taxon>Gunneridae</taxon>
        <taxon>Pentapetalae</taxon>
        <taxon>rosids</taxon>
        <taxon>fabids</taxon>
        <taxon>Fabales</taxon>
        <taxon>Fabaceae</taxon>
        <taxon>Papilionoideae</taxon>
        <taxon>50 kb inversion clade</taxon>
        <taxon>NPAAA clade</taxon>
        <taxon>Hologalegina</taxon>
        <taxon>IRL clade</taxon>
        <taxon>Trifolieae</taxon>
        <taxon>Trifolium</taxon>
    </lineage>
</organism>
<evidence type="ECO:0000313" key="2">
    <source>
        <dbReference type="Proteomes" id="UP000265520"/>
    </source>
</evidence>
<dbReference type="Proteomes" id="UP000265520">
    <property type="component" value="Unassembled WGS sequence"/>
</dbReference>
<feature type="non-terminal residue" evidence="1">
    <location>
        <position position="96"/>
    </location>
</feature>
<keyword evidence="2" id="KW-1185">Reference proteome</keyword>
<dbReference type="AlphaFoldDB" id="A0A392R647"/>
<name>A0A392R647_9FABA</name>
<sequence length="96" mass="11028">MHIMIFYTTGSDASGTHCIACSVLSKKVLRAFACRVLSMKLGFTKDQISRLTDDEINDHMDREYPRLSKAELEAELQRIAKLRVTRDPDFFEALFL</sequence>
<protein>
    <submittedName>
        <fullName evidence="1">Uncharacterized protein</fullName>
    </submittedName>
</protein>
<accession>A0A392R647</accession>
<reference evidence="1 2" key="1">
    <citation type="journal article" date="2018" name="Front. Plant Sci.">
        <title>Red Clover (Trifolium pratense) and Zigzag Clover (T. medium) - A Picture of Genomic Similarities and Differences.</title>
        <authorList>
            <person name="Dluhosova J."/>
            <person name="Istvanek J."/>
            <person name="Nedelnik J."/>
            <person name="Repkova J."/>
        </authorList>
    </citation>
    <scope>NUCLEOTIDE SEQUENCE [LARGE SCALE GENOMIC DNA]</scope>
    <source>
        <strain evidence="2">cv. 10/8</strain>
        <tissue evidence="1">Leaf</tissue>
    </source>
</reference>
<dbReference type="EMBL" id="LXQA010192635">
    <property type="protein sequence ID" value="MCI32088.1"/>
    <property type="molecule type" value="Genomic_DNA"/>
</dbReference>